<dbReference type="Proteomes" id="UP000317909">
    <property type="component" value="Chromosome"/>
</dbReference>
<dbReference type="EMBL" id="CP036339">
    <property type="protein sequence ID" value="QDT71316.1"/>
    <property type="molecule type" value="Genomic_DNA"/>
</dbReference>
<dbReference type="OrthoDB" id="272957at2"/>
<dbReference type="RefSeq" id="WP_145430496.1">
    <property type="nucleotide sequence ID" value="NZ_CP036339.1"/>
</dbReference>
<evidence type="ECO:0000313" key="3">
    <source>
        <dbReference type="Proteomes" id="UP000317909"/>
    </source>
</evidence>
<keyword evidence="3" id="KW-1185">Reference proteome</keyword>
<dbReference type="PROSITE" id="PS51257">
    <property type="entry name" value="PROKAR_LIPOPROTEIN"/>
    <property type="match status" value="1"/>
</dbReference>
<feature type="compositionally biased region" description="Low complexity" evidence="1">
    <location>
        <begin position="45"/>
        <end position="56"/>
    </location>
</feature>
<dbReference type="KEGG" id="llh:I41_04730"/>
<evidence type="ECO:0000313" key="2">
    <source>
        <dbReference type="EMBL" id="QDT71316.1"/>
    </source>
</evidence>
<feature type="region of interest" description="Disordered" evidence="1">
    <location>
        <begin position="29"/>
        <end position="68"/>
    </location>
</feature>
<evidence type="ECO:0000256" key="1">
    <source>
        <dbReference type="SAM" id="MobiDB-lite"/>
    </source>
</evidence>
<proteinExistence type="predicted"/>
<reference evidence="2 3" key="1">
    <citation type="submission" date="2019-02" db="EMBL/GenBank/DDBJ databases">
        <title>Deep-cultivation of Planctomycetes and their phenomic and genomic characterization uncovers novel biology.</title>
        <authorList>
            <person name="Wiegand S."/>
            <person name="Jogler M."/>
            <person name="Boedeker C."/>
            <person name="Pinto D."/>
            <person name="Vollmers J."/>
            <person name="Rivas-Marin E."/>
            <person name="Kohn T."/>
            <person name="Peeters S.H."/>
            <person name="Heuer A."/>
            <person name="Rast P."/>
            <person name="Oberbeckmann S."/>
            <person name="Bunk B."/>
            <person name="Jeske O."/>
            <person name="Meyerdierks A."/>
            <person name="Storesund J.E."/>
            <person name="Kallscheuer N."/>
            <person name="Luecker S."/>
            <person name="Lage O.M."/>
            <person name="Pohl T."/>
            <person name="Merkel B.J."/>
            <person name="Hornburger P."/>
            <person name="Mueller R.-W."/>
            <person name="Bruemmer F."/>
            <person name="Labrenz M."/>
            <person name="Spormann A.M."/>
            <person name="Op den Camp H."/>
            <person name="Overmann J."/>
            <person name="Amann R."/>
            <person name="Jetten M.S.M."/>
            <person name="Mascher T."/>
            <person name="Medema M.H."/>
            <person name="Devos D.P."/>
            <person name="Kaster A.-K."/>
            <person name="Ovreas L."/>
            <person name="Rohde M."/>
            <person name="Galperin M.Y."/>
            <person name="Jogler C."/>
        </authorList>
    </citation>
    <scope>NUCLEOTIDE SEQUENCE [LARGE SCALE GENOMIC DNA]</scope>
    <source>
        <strain evidence="2 3">I41</strain>
    </source>
</reference>
<sequence>MSVKLLFAASVVVGGTLLLLGCGQKTPGTEANVPVASSAERPTVASTGSSTPSSPAGEEEHGHLSGAHGGIIASLGRDSYHVEAVFEKGGVLRLYVLGADESRIQEIEQQSLKAYAKAADATESHPFEFKSEPQEGDAAGKTSVFVGSLPEGLAGSELNVTVPSIKIAGERFRLGFTSTPEVHGDDDMPAKVSDDAERELYLTAGGVYTDADVKANGNQTASEKFKGFRAKHDMKPKPGDKICPVTMTKANPACTWIVAGKEYEFCCPPCVDEFISWAKDPELAKSILPPEEYVKK</sequence>
<organism evidence="2 3">
    <name type="scientific">Lacipirellula limnantheis</name>
    <dbReference type="NCBI Taxonomy" id="2528024"/>
    <lineage>
        <taxon>Bacteria</taxon>
        <taxon>Pseudomonadati</taxon>
        <taxon>Planctomycetota</taxon>
        <taxon>Planctomycetia</taxon>
        <taxon>Pirellulales</taxon>
        <taxon>Lacipirellulaceae</taxon>
        <taxon>Lacipirellula</taxon>
    </lineage>
</organism>
<gene>
    <name evidence="2" type="ORF">I41_04730</name>
</gene>
<accession>A0A517TSG4</accession>
<evidence type="ECO:0008006" key="4">
    <source>
        <dbReference type="Google" id="ProtNLM"/>
    </source>
</evidence>
<name>A0A517TSG4_9BACT</name>
<protein>
    <recommendedName>
        <fullName evidence="4">YHS domain protein</fullName>
    </recommendedName>
</protein>
<dbReference type="AlphaFoldDB" id="A0A517TSG4"/>